<dbReference type="Proteomes" id="UP000709295">
    <property type="component" value="Unassembled WGS sequence"/>
</dbReference>
<proteinExistence type="predicted"/>
<evidence type="ECO:0000313" key="2">
    <source>
        <dbReference type="Proteomes" id="UP000709295"/>
    </source>
</evidence>
<reference evidence="1" key="1">
    <citation type="submission" date="2021-01" db="EMBL/GenBank/DDBJ databases">
        <title>Phytophthora aleatoria, a newly-described species from Pinus radiata is distinct from Phytophthora cactorum isolates based on comparative genomics.</title>
        <authorList>
            <person name="Mcdougal R."/>
            <person name="Panda P."/>
            <person name="Williams N."/>
            <person name="Studholme D.J."/>
        </authorList>
    </citation>
    <scope>NUCLEOTIDE SEQUENCE</scope>
    <source>
        <strain evidence="1">NZFS 4037</strain>
    </source>
</reference>
<comment type="caution">
    <text evidence="1">The sequence shown here is derived from an EMBL/GenBank/DDBJ whole genome shotgun (WGS) entry which is preliminary data.</text>
</comment>
<keyword evidence="2" id="KW-1185">Reference proteome</keyword>
<sequence>MERRKKQRTLWPLCQARYHSWTSSRPEIRAIVDTPPCFANLDANRGDRPHSSVRKPAAHVLLYADDPRLAWPLRHDAALAALAARSARQALAHGGALEALCVGSGKFACGSSCPGAEEPLQQR</sequence>
<protein>
    <submittedName>
        <fullName evidence="1">Uncharacterized protein</fullName>
    </submittedName>
</protein>
<evidence type="ECO:0000313" key="1">
    <source>
        <dbReference type="EMBL" id="KAG6969513.1"/>
    </source>
</evidence>
<dbReference type="EMBL" id="JAENGY010000206">
    <property type="protein sequence ID" value="KAG6969513.1"/>
    <property type="molecule type" value="Genomic_DNA"/>
</dbReference>
<accession>A0A8J5MH08</accession>
<gene>
    <name evidence="1" type="ORF">JG688_00005276</name>
</gene>
<name>A0A8J5MH08_9STRA</name>
<organism evidence="1 2">
    <name type="scientific">Phytophthora aleatoria</name>
    <dbReference type="NCBI Taxonomy" id="2496075"/>
    <lineage>
        <taxon>Eukaryota</taxon>
        <taxon>Sar</taxon>
        <taxon>Stramenopiles</taxon>
        <taxon>Oomycota</taxon>
        <taxon>Peronosporomycetes</taxon>
        <taxon>Peronosporales</taxon>
        <taxon>Peronosporaceae</taxon>
        <taxon>Phytophthora</taxon>
    </lineage>
</organism>
<dbReference type="AlphaFoldDB" id="A0A8J5MH08"/>